<keyword evidence="4 7" id="KW-1133">Transmembrane helix</keyword>
<feature type="domain" description="Major facilitator superfamily (MFS) profile" evidence="8">
    <location>
        <begin position="268"/>
        <end position="502"/>
    </location>
</feature>
<dbReference type="AlphaFoldDB" id="K8EW12"/>
<dbReference type="Gene3D" id="1.20.1250.20">
    <property type="entry name" value="MFS general substrate transporter like domains"/>
    <property type="match status" value="2"/>
</dbReference>
<feature type="compositionally biased region" description="Gly residues" evidence="6">
    <location>
        <begin position="226"/>
        <end position="236"/>
    </location>
</feature>
<comment type="subcellular location">
    <subcellularLocation>
        <location evidence="1">Membrane</location>
        <topology evidence="1">Multi-pass membrane protein</topology>
    </subcellularLocation>
</comment>
<dbReference type="Pfam" id="PF12832">
    <property type="entry name" value="MFS_1_like"/>
    <property type="match status" value="1"/>
</dbReference>
<protein>
    <recommendedName>
        <fullName evidence="8">Major facilitator superfamily (MFS) profile domain-containing protein</fullName>
    </recommendedName>
</protein>
<dbReference type="eggNOG" id="KOG3762">
    <property type="taxonomic scope" value="Eukaryota"/>
</dbReference>
<proteinExistence type="inferred from homology"/>
<comment type="similarity">
    <text evidence="2">Belongs to the major facilitator superfamily. MFSD6 family.</text>
</comment>
<feature type="region of interest" description="Disordered" evidence="6">
    <location>
        <begin position="218"/>
        <end position="243"/>
    </location>
</feature>
<dbReference type="InterPro" id="IPR024989">
    <property type="entry name" value="MFS_assoc_dom"/>
</dbReference>
<feature type="transmembrane region" description="Helical" evidence="7">
    <location>
        <begin position="138"/>
        <end position="158"/>
    </location>
</feature>
<feature type="transmembrane region" description="Helical" evidence="7">
    <location>
        <begin position="268"/>
        <end position="290"/>
    </location>
</feature>
<dbReference type="PANTHER" id="PTHR16172">
    <property type="entry name" value="MAJOR FACILITATOR SUPERFAMILY DOMAIN-CONTAINING PROTEIN 6-LIKE"/>
    <property type="match status" value="1"/>
</dbReference>
<evidence type="ECO:0000256" key="5">
    <source>
        <dbReference type="ARBA" id="ARBA00023136"/>
    </source>
</evidence>
<dbReference type="InterPro" id="IPR051717">
    <property type="entry name" value="MFS_MFSD6"/>
</dbReference>
<dbReference type="Proteomes" id="UP000198341">
    <property type="component" value="Chromosome 5"/>
</dbReference>
<keyword evidence="3 7" id="KW-0812">Transmembrane</keyword>
<evidence type="ECO:0000256" key="4">
    <source>
        <dbReference type="ARBA" id="ARBA00022989"/>
    </source>
</evidence>
<dbReference type="InterPro" id="IPR020846">
    <property type="entry name" value="MFS_dom"/>
</dbReference>
<keyword evidence="5 7" id="KW-0472">Membrane</keyword>
<dbReference type="SUPFAM" id="SSF103473">
    <property type="entry name" value="MFS general substrate transporter"/>
    <property type="match status" value="1"/>
</dbReference>
<dbReference type="RefSeq" id="XP_007513102.1">
    <property type="nucleotide sequence ID" value="XM_007513040.1"/>
</dbReference>
<feature type="transmembrane region" description="Helical" evidence="7">
    <location>
        <begin position="164"/>
        <end position="184"/>
    </location>
</feature>
<dbReference type="GO" id="GO:0022857">
    <property type="term" value="F:transmembrane transporter activity"/>
    <property type="evidence" value="ECO:0007669"/>
    <property type="project" value="InterPro"/>
</dbReference>
<dbReference type="PROSITE" id="PS50850">
    <property type="entry name" value="MFS"/>
    <property type="match status" value="1"/>
</dbReference>
<gene>
    <name evidence="9" type="ORF">Bathy05g04180</name>
</gene>
<evidence type="ECO:0000256" key="6">
    <source>
        <dbReference type="SAM" id="MobiDB-lite"/>
    </source>
</evidence>
<evidence type="ECO:0000256" key="2">
    <source>
        <dbReference type="ARBA" id="ARBA00005241"/>
    </source>
</evidence>
<feature type="transmembrane region" description="Helical" evidence="7">
    <location>
        <begin position="358"/>
        <end position="379"/>
    </location>
</feature>
<dbReference type="GO" id="GO:0016020">
    <property type="term" value="C:membrane"/>
    <property type="evidence" value="ECO:0007669"/>
    <property type="project" value="UniProtKB-SubCell"/>
</dbReference>
<keyword evidence="10" id="KW-1185">Reference proteome</keyword>
<dbReference type="EMBL" id="FO082274">
    <property type="protein sequence ID" value="CCO16660.1"/>
    <property type="molecule type" value="Genomic_DNA"/>
</dbReference>
<sequence length="502" mass="55146">MPPIYYCCVWYFIFCGGLAVLIPYLPVIFRHWNLSPSQIGIIAACKPLIGFGIQPMWGQIADYTKLHSKIHAFCLFASACGYGSLYFQKREFGRILAHVLVTETFGSGGFFLADNATNFMVSKHLERNPRSSISYGKVRLWGAVGWGYVFAPLMGLVLTEEKNAQFAPFLAYVILFSMASAIALRMEHHEKTVADEGDDAEIVVMNDDEGENERMVGVASSSSRNRGGGGRGGRVGADGTPSKMKRTASFADFNDVSKRTFRIVTEPSAFLVFLLFLLMALSMALTDTYLFLHLETLGAPPILMGLALFFTCVAEVPVFFHEKKIKEFLGLDRSMLLILVAYIFRQLGYASLKSFGSPWFVLPLQLLHGITFGLYWSVGVEFSRLLAPEDLRAAVMGFFSGMNSLGAFLGAICGGRVYDRVGGGGLFFIAAAGNTILSLVFALKMAFGKRVVPTTNTVVDNIIEIDMSGFVRLESSMPPSSSLSDAGERDDLDIDRSIDSRI</sequence>
<reference evidence="9 10" key="1">
    <citation type="submission" date="2011-10" db="EMBL/GenBank/DDBJ databases">
        <authorList>
            <person name="Genoscope - CEA"/>
        </authorList>
    </citation>
    <scope>NUCLEOTIDE SEQUENCE [LARGE SCALE GENOMIC DNA]</scope>
    <source>
        <strain evidence="9 10">RCC 1105</strain>
    </source>
</reference>
<dbReference type="KEGG" id="bpg:Bathy05g04180"/>
<feature type="transmembrane region" description="Helical" evidence="7">
    <location>
        <begin position="39"/>
        <end position="58"/>
    </location>
</feature>
<feature type="transmembrane region" description="Helical" evidence="7">
    <location>
        <begin position="424"/>
        <end position="443"/>
    </location>
</feature>
<evidence type="ECO:0000313" key="9">
    <source>
        <dbReference type="EMBL" id="CCO16660.1"/>
    </source>
</evidence>
<name>K8EW12_9CHLO</name>
<evidence type="ECO:0000256" key="1">
    <source>
        <dbReference type="ARBA" id="ARBA00004141"/>
    </source>
</evidence>
<evidence type="ECO:0000313" key="10">
    <source>
        <dbReference type="Proteomes" id="UP000198341"/>
    </source>
</evidence>
<feature type="transmembrane region" description="Helical" evidence="7">
    <location>
        <begin position="7"/>
        <end position="27"/>
    </location>
</feature>
<dbReference type="InterPro" id="IPR036259">
    <property type="entry name" value="MFS_trans_sf"/>
</dbReference>
<feature type="transmembrane region" description="Helical" evidence="7">
    <location>
        <begin position="391"/>
        <end position="412"/>
    </location>
</feature>
<dbReference type="OrthoDB" id="515887at2759"/>
<feature type="transmembrane region" description="Helical" evidence="7">
    <location>
        <begin position="302"/>
        <end position="322"/>
    </location>
</feature>
<dbReference type="GeneID" id="19015921"/>
<organism evidence="9 10">
    <name type="scientific">Bathycoccus prasinos</name>
    <dbReference type="NCBI Taxonomy" id="41875"/>
    <lineage>
        <taxon>Eukaryota</taxon>
        <taxon>Viridiplantae</taxon>
        <taxon>Chlorophyta</taxon>
        <taxon>Mamiellophyceae</taxon>
        <taxon>Mamiellales</taxon>
        <taxon>Bathycoccaceae</taxon>
        <taxon>Bathycoccus</taxon>
    </lineage>
</organism>
<evidence type="ECO:0000259" key="8">
    <source>
        <dbReference type="PROSITE" id="PS50850"/>
    </source>
</evidence>
<evidence type="ECO:0000256" key="7">
    <source>
        <dbReference type="SAM" id="Phobius"/>
    </source>
</evidence>
<dbReference type="PANTHER" id="PTHR16172:SF41">
    <property type="entry name" value="MAJOR FACILITATOR SUPERFAMILY DOMAIN-CONTAINING PROTEIN 6-LIKE"/>
    <property type="match status" value="1"/>
</dbReference>
<accession>K8EW12</accession>
<evidence type="ECO:0000256" key="3">
    <source>
        <dbReference type="ARBA" id="ARBA00022692"/>
    </source>
</evidence>